<gene>
    <name evidence="2" type="ORF">CYMTET_50289</name>
</gene>
<accession>A0AAE0BNH3</accession>
<protein>
    <submittedName>
        <fullName evidence="2">Uncharacterized protein</fullName>
    </submittedName>
</protein>
<proteinExistence type="predicted"/>
<dbReference type="Proteomes" id="UP001190700">
    <property type="component" value="Unassembled WGS sequence"/>
</dbReference>
<dbReference type="EMBL" id="LGRX02033816">
    <property type="protein sequence ID" value="KAK3239807.1"/>
    <property type="molecule type" value="Genomic_DNA"/>
</dbReference>
<evidence type="ECO:0000313" key="2">
    <source>
        <dbReference type="EMBL" id="KAK3239807.1"/>
    </source>
</evidence>
<organism evidence="2 3">
    <name type="scientific">Cymbomonas tetramitiformis</name>
    <dbReference type="NCBI Taxonomy" id="36881"/>
    <lineage>
        <taxon>Eukaryota</taxon>
        <taxon>Viridiplantae</taxon>
        <taxon>Chlorophyta</taxon>
        <taxon>Pyramimonadophyceae</taxon>
        <taxon>Pyramimonadales</taxon>
        <taxon>Pyramimonadaceae</taxon>
        <taxon>Cymbomonas</taxon>
    </lineage>
</organism>
<feature type="region of interest" description="Disordered" evidence="1">
    <location>
        <begin position="22"/>
        <end position="44"/>
    </location>
</feature>
<dbReference type="AlphaFoldDB" id="A0AAE0BNH3"/>
<reference evidence="2 3" key="1">
    <citation type="journal article" date="2015" name="Genome Biol. Evol.">
        <title>Comparative Genomics of a Bacterivorous Green Alga Reveals Evolutionary Causalities and Consequences of Phago-Mixotrophic Mode of Nutrition.</title>
        <authorList>
            <person name="Burns J.A."/>
            <person name="Paasch A."/>
            <person name="Narechania A."/>
            <person name="Kim E."/>
        </authorList>
    </citation>
    <scope>NUCLEOTIDE SEQUENCE [LARGE SCALE GENOMIC DNA]</scope>
    <source>
        <strain evidence="2 3">PLY_AMNH</strain>
    </source>
</reference>
<evidence type="ECO:0000313" key="3">
    <source>
        <dbReference type="Proteomes" id="UP001190700"/>
    </source>
</evidence>
<keyword evidence="3" id="KW-1185">Reference proteome</keyword>
<evidence type="ECO:0000256" key="1">
    <source>
        <dbReference type="SAM" id="MobiDB-lite"/>
    </source>
</evidence>
<comment type="caution">
    <text evidence="2">The sequence shown here is derived from an EMBL/GenBank/DDBJ whole genome shotgun (WGS) entry which is preliminary data.</text>
</comment>
<feature type="non-terminal residue" evidence="2">
    <location>
        <position position="106"/>
    </location>
</feature>
<name>A0AAE0BNH3_9CHLO</name>
<sequence length="106" mass="11889">MSENGARISNINGSATSKIVDAEDVHGAVSSPASTRTQESRSVGRYEGGAFVHDDTFSELHIIQPRKKTALFYVRCAILVKEYRQNDCHQDRQICPTRVSVLQYFQ</sequence>